<reference evidence="1" key="2">
    <citation type="submission" date="2020-08" db="EMBL/GenBank/DDBJ databases">
        <authorList>
            <person name="Chen M."/>
            <person name="Teng W."/>
            <person name="Zhao L."/>
            <person name="Hu C."/>
            <person name="Zhou Y."/>
            <person name="Han B."/>
            <person name="Song L."/>
            <person name="Shu W."/>
        </authorList>
    </citation>
    <scope>NUCLEOTIDE SEQUENCE</scope>
    <source>
        <strain evidence="1">FACHB-1375</strain>
    </source>
</reference>
<gene>
    <name evidence="1" type="ORF">H6G03_09715</name>
</gene>
<proteinExistence type="predicted"/>
<reference evidence="1" key="1">
    <citation type="journal article" date="2015" name="ISME J.">
        <title>Draft Genome Sequence of Streptomyces incarnatus NRRL8089, which Produces the Nucleoside Antibiotic Sinefungin.</title>
        <authorList>
            <person name="Oshima K."/>
            <person name="Hattori M."/>
            <person name="Shimizu H."/>
            <person name="Fukuda K."/>
            <person name="Nemoto M."/>
            <person name="Inagaki K."/>
            <person name="Tamura T."/>
        </authorList>
    </citation>
    <scope>NUCLEOTIDE SEQUENCE</scope>
    <source>
        <strain evidence="1">FACHB-1375</strain>
    </source>
</reference>
<accession>A0A926VD83</accession>
<sequence>MTGAFSVLEVLGGLLFGTALFGGSAAGVAVSGVLGNLSLTKLFISSIDKA</sequence>
<name>A0A926VD83_9CYAN</name>
<comment type="caution">
    <text evidence="1">The sequence shown here is derived from an EMBL/GenBank/DDBJ whole genome shotgun (WGS) entry which is preliminary data.</text>
</comment>
<dbReference type="RefSeq" id="WP_190464145.1">
    <property type="nucleotide sequence ID" value="NZ_JACJPW010000019.1"/>
</dbReference>
<dbReference type="AlphaFoldDB" id="A0A926VD83"/>
<evidence type="ECO:0000313" key="2">
    <source>
        <dbReference type="Proteomes" id="UP000641646"/>
    </source>
</evidence>
<dbReference type="EMBL" id="JACJPW010000019">
    <property type="protein sequence ID" value="MBD2181380.1"/>
    <property type="molecule type" value="Genomic_DNA"/>
</dbReference>
<evidence type="ECO:0000313" key="1">
    <source>
        <dbReference type="EMBL" id="MBD2181380.1"/>
    </source>
</evidence>
<keyword evidence="2" id="KW-1185">Reference proteome</keyword>
<organism evidence="1 2">
    <name type="scientific">Aerosakkonema funiforme FACHB-1375</name>
    <dbReference type="NCBI Taxonomy" id="2949571"/>
    <lineage>
        <taxon>Bacteria</taxon>
        <taxon>Bacillati</taxon>
        <taxon>Cyanobacteriota</taxon>
        <taxon>Cyanophyceae</taxon>
        <taxon>Oscillatoriophycideae</taxon>
        <taxon>Aerosakkonematales</taxon>
        <taxon>Aerosakkonemataceae</taxon>
        <taxon>Aerosakkonema</taxon>
    </lineage>
</organism>
<protein>
    <submittedName>
        <fullName evidence="1">Uncharacterized protein</fullName>
    </submittedName>
</protein>
<dbReference type="Proteomes" id="UP000641646">
    <property type="component" value="Unassembled WGS sequence"/>
</dbReference>